<evidence type="ECO:0000313" key="5">
    <source>
        <dbReference type="Proteomes" id="UP000095281"/>
    </source>
</evidence>
<proteinExistence type="predicted"/>
<evidence type="ECO:0000256" key="3">
    <source>
        <dbReference type="ARBA" id="ARBA00022833"/>
    </source>
</evidence>
<dbReference type="WBParaSite" id="MhA1_Contig355.frz3.gene2">
    <property type="protein sequence ID" value="MhA1_Contig355.frz3.gene2"/>
    <property type="gene ID" value="MhA1_Contig355.frz3.gene2"/>
</dbReference>
<dbReference type="Pfam" id="PF04500">
    <property type="entry name" value="FLYWCH"/>
    <property type="match status" value="1"/>
</dbReference>
<dbReference type="AlphaFoldDB" id="A0A1I8BQ25"/>
<keyword evidence="5" id="KW-1185">Reference proteome</keyword>
<evidence type="ECO:0000259" key="4">
    <source>
        <dbReference type="Pfam" id="PF04500"/>
    </source>
</evidence>
<evidence type="ECO:0000256" key="1">
    <source>
        <dbReference type="ARBA" id="ARBA00022723"/>
    </source>
</evidence>
<dbReference type="Proteomes" id="UP000095281">
    <property type="component" value="Unplaced"/>
</dbReference>
<dbReference type="GO" id="GO:0008270">
    <property type="term" value="F:zinc ion binding"/>
    <property type="evidence" value="ECO:0007669"/>
    <property type="project" value="UniProtKB-KW"/>
</dbReference>
<name>A0A1I8BQ25_MELHA</name>
<accession>A0A1I8BQ25</accession>
<evidence type="ECO:0000313" key="6">
    <source>
        <dbReference type="WBParaSite" id="MhA1_Contig355.frz3.gene2"/>
    </source>
</evidence>
<sequence>MPLIRINDCGDRLKERPKNTTKFILNKYGGQQLVVEGYKFNRNNTKTIGKTLWKCADKSCRVYISLGTTLENGLPCFINDVQHNHPPTYFEKQENEELNNAILNISEEEENELNIGIFTNAEENAEENAEVIDAENVEIFREEAEDDPLNSHLIFADEEVLIDEEQNEVKQINK</sequence>
<evidence type="ECO:0000256" key="2">
    <source>
        <dbReference type="ARBA" id="ARBA00022771"/>
    </source>
</evidence>
<reference evidence="6" key="1">
    <citation type="submission" date="2016-11" db="UniProtKB">
        <authorList>
            <consortium name="WormBaseParasite"/>
        </authorList>
    </citation>
    <scope>IDENTIFICATION</scope>
</reference>
<dbReference type="InterPro" id="IPR007588">
    <property type="entry name" value="Znf_FLYWCH"/>
</dbReference>
<feature type="domain" description="FLYWCH-type" evidence="4">
    <location>
        <begin position="23"/>
        <end position="85"/>
    </location>
</feature>
<dbReference type="Gene3D" id="2.20.25.240">
    <property type="match status" value="1"/>
</dbReference>
<organism evidence="5 6">
    <name type="scientific">Meloidogyne hapla</name>
    <name type="common">Root-knot nematode worm</name>
    <dbReference type="NCBI Taxonomy" id="6305"/>
    <lineage>
        <taxon>Eukaryota</taxon>
        <taxon>Metazoa</taxon>
        <taxon>Ecdysozoa</taxon>
        <taxon>Nematoda</taxon>
        <taxon>Chromadorea</taxon>
        <taxon>Rhabditida</taxon>
        <taxon>Tylenchina</taxon>
        <taxon>Tylenchomorpha</taxon>
        <taxon>Tylenchoidea</taxon>
        <taxon>Meloidogynidae</taxon>
        <taxon>Meloidogyninae</taxon>
        <taxon>Meloidogyne</taxon>
    </lineage>
</organism>
<protein>
    <submittedName>
        <fullName evidence="6">FLYWCH-type domain-containing protein</fullName>
    </submittedName>
</protein>
<keyword evidence="3" id="KW-0862">Zinc</keyword>
<keyword evidence="1" id="KW-0479">Metal-binding</keyword>
<keyword evidence="2" id="KW-0863">Zinc-finger</keyword>